<reference evidence="2" key="2">
    <citation type="journal article" date="2024" name="Plant">
        <title>Genomic evolution and insights into agronomic trait innovations of Sesamum species.</title>
        <authorList>
            <person name="Miao H."/>
            <person name="Wang L."/>
            <person name="Qu L."/>
            <person name="Liu H."/>
            <person name="Sun Y."/>
            <person name="Le M."/>
            <person name="Wang Q."/>
            <person name="Wei S."/>
            <person name="Zheng Y."/>
            <person name="Lin W."/>
            <person name="Duan Y."/>
            <person name="Cao H."/>
            <person name="Xiong S."/>
            <person name="Wang X."/>
            <person name="Wei L."/>
            <person name="Li C."/>
            <person name="Ma Q."/>
            <person name="Ju M."/>
            <person name="Zhao R."/>
            <person name="Li G."/>
            <person name="Mu C."/>
            <person name="Tian Q."/>
            <person name="Mei H."/>
            <person name="Zhang T."/>
            <person name="Gao T."/>
            <person name="Zhang H."/>
        </authorList>
    </citation>
    <scope>NUCLEOTIDE SEQUENCE</scope>
    <source>
        <strain evidence="2">K16</strain>
    </source>
</reference>
<name>A0AAE1WHE9_9LAMI</name>
<reference evidence="2" key="1">
    <citation type="submission" date="2020-06" db="EMBL/GenBank/DDBJ databases">
        <authorList>
            <person name="Li T."/>
            <person name="Hu X."/>
            <person name="Zhang T."/>
            <person name="Song X."/>
            <person name="Zhang H."/>
            <person name="Dai N."/>
            <person name="Sheng W."/>
            <person name="Hou X."/>
            <person name="Wei L."/>
        </authorList>
    </citation>
    <scope>NUCLEOTIDE SEQUENCE</scope>
    <source>
        <strain evidence="2">K16</strain>
        <tissue evidence="2">Leaf</tissue>
    </source>
</reference>
<organism evidence="2 3">
    <name type="scientific">Sesamum angolense</name>
    <dbReference type="NCBI Taxonomy" id="2727404"/>
    <lineage>
        <taxon>Eukaryota</taxon>
        <taxon>Viridiplantae</taxon>
        <taxon>Streptophyta</taxon>
        <taxon>Embryophyta</taxon>
        <taxon>Tracheophyta</taxon>
        <taxon>Spermatophyta</taxon>
        <taxon>Magnoliopsida</taxon>
        <taxon>eudicotyledons</taxon>
        <taxon>Gunneridae</taxon>
        <taxon>Pentapetalae</taxon>
        <taxon>asterids</taxon>
        <taxon>lamiids</taxon>
        <taxon>Lamiales</taxon>
        <taxon>Pedaliaceae</taxon>
        <taxon>Sesamum</taxon>
    </lineage>
</organism>
<proteinExistence type="predicted"/>
<evidence type="ECO:0000313" key="3">
    <source>
        <dbReference type="Proteomes" id="UP001289374"/>
    </source>
</evidence>
<evidence type="ECO:0000313" key="2">
    <source>
        <dbReference type="EMBL" id="KAK4393382.1"/>
    </source>
</evidence>
<feature type="compositionally biased region" description="Basic and acidic residues" evidence="1">
    <location>
        <begin position="25"/>
        <end position="34"/>
    </location>
</feature>
<keyword evidence="3" id="KW-1185">Reference proteome</keyword>
<gene>
    <name evidence="2" type="ORF">Sango_1809000</name>
</gene>
<protein>
    <submittedName>
        <fullName evidence="2">Histone-lysine N-methyltransferase SUVR5</fullName>
    </submittedName>
</protein>
<dbReference type="EMBL" id="JACGWL010000010">
    <property type="protein sequence ID" value="KAK4393382.1"/>
    <property type="molecule type" value="Genomic_DNA"/>
</dbReference>
<comment type="caution">
    <text evidence="2">The sequence shown here is derived from an EMBL/GenBank/DDBJ whole genome shotgun (WGS) entry which is preliminary data.</text>
</comment>
<accession>A0AAE1WHE9</accession>
<sequence length="340" mass="38504">MEVLACSGARHARESDCPEQGSETASKHDGKSDCVQDAEQVRTNLKVDDLTLDIGESHEVREEGGQFISDGFPASEGGSNGDTYYEFDVDGQNLSCYSHDSEDDNLDKRDHFAEAGLALEGSHLVLGTIESGLPNNKEGSSHSEIKGLERDEPQAVWVKWRGKWQSGIRCARADWPLPTLKAKPTHDRKQYLVIFFPRTRNYSWADVLLVRPINEFPQPIAYKTHKVGVKMVKDLTLARRFIMQKLAVSMLNVLDQLNREMILRRCLTSDWLHQSMHSWKQRCEDANSAECIEMLKEFSHPISTAVGSDQPINDSPLTMGLQMTRKRPKLEIRRAEYTCI</sequence>
<feature type="region of interest" description="Disordered" evidence="1">
    <location>
        <begin position="1"/>
        <end position="36"/>
    </location>
</feature>
<dbReference type="PANTHER" id="PTHR47325">
    <property type="entry name" value="HISTONE-LYSINE N-METHYLTRANSFERASE SUVR5"/>
    <property type="match status" value="1"/>
</dbReference>
<dbReference type="AlphaFoldDB" id="A0AAE1WHE9"/>
<dbReference type="PANTHER" id="PTHR47325:SF1">
    <property type="entry name" value="HISTONE-LYSINE N-METHYLTRANSFERASE SUVR5"/>
    <property type="match status" value="1"/>
</dbReference>
<dbReference type="Proteomes" id="UP001289374">
    <property type="component" value="Unassembled WGS sequence"/>
</dbReference>
<evidence type="ECO:0000256" key="1">
    <source>
        <dbReference type="SAM" id="MobiDB-lite"/>
    </source>
</evidence>